<gene>
    <name evidence="2" type="ORF">EYF80_038531</name>
</gene>
<dbReference type="Proteomes" id="UP000314294">
    <property type="component" value="Unassembled WGS sequence"/>
</dbReference>
<keyword evidence="3" id="KW-1185">Reference proteome</keyword>
<evidence type="ECO:0000313" key="3">
    <source>
        <dbReference type="Proteomes" id="UP000314294"/>
    </source>
</evidence>
<name>A0A4Z2GDC9_9TELE</name>
<dbReference type="AlphaFoldDB" id="A0A4Z2GDC9"/>
<feature type="region of interest" description="Disordered" evidence="1">
    <location>
        <begin position="59"/>
        <end position="96"/>
    </location>
</feature>
<accession>A0A4Z2GDC9</accession>
<evidence type="ECO:0000313" key="2">
    <source>
        <dbReference type="EMBL" id="TNN51270.1"/>
    </source>
</evidence>
<protein>
    <submittedName>
        <fullName evidence="2">Uncharacterized protein</fullName>
    </submittedName>
</protein>
<evidence type="ECO:0000256" key="1">
    <source>
        <dbReference type="SAM" id="MobiDB-lite"/>
    </source>
</evidence>
<comment type="caution">
    <text evidence="2">The sequence shown here is derived from an EMBL/GenBank/DDBJ whole genome shotgun (WGS) entry which is preliminary data.</text>
</comment>
<organism evidence="2 3">
    <name type="scientific">Liparis tanakae</name>
    <name type="common">Tanaka's snailfish</name>
    <dbReference type="NCBI Taxonomy" id="230148"/>
    <lineage>
        <taxon>Eukaryota</taxon>
        <taxon>Metazoa</taxon>
        <taxon>Chordata</taxon>
        <taxon>Craniata</taxon>
        <taxon>Vertebrata</taxon>
        <taxon>Euteleostomi</taxon>
        <taxon>Actinopterygii</taxon>
        <taxon>Neopterygii</taxon>
        <taxon>Teleostei</taxon>
        <taxon>Neoteleostei</taxon>
        <taxon>Acanthomorphata</taxon>
        <taxon>Eupercaria</taxon>
        <taxon>Perciformes</taxon>
        <taxon>Cottioidei</taxon>
        <taxon>Cottales</taxon>
        <taxon>Liparidae</taxon>
        <taxon>Liparis</taxon>
    </lineage>
</organism>
<feature type="compositionally biased region" description="Polar residues" evidence="1">
    <location>
        <begin position="65"/>
        <end position="80"/>
    </location>
</feature>
<sequence length="96" mass="9696">MDSPRKERCSVALPASRVPLSAPGIVSVGECVYNSLGPRAILFSAVETNQSVVSIDLHPAAADTPNPTAENTGVKANTSRGETGGTGGTEGETSAL</sequence>
<dbReference type="EMBL" id="SRLO01000588">
    <property type="protein sequence ID" value="TNN51270.1"/>
    <property type="molecule type" value="Genomic_DNA"/>
</dbReference>
<reference evidence="2 3" key="1">
    <citation type="submission" date="2019-03" db="EMBL/GenBank/DDBJ databases">
        <title>First draft genome of Liparis tanakae, snailfish: a comprehensive survey of snailfish specific genes.</title>
        <authorList>
            <person name="Kim W."/>
            <person name="Song I."/>
            <person name="Jeong J.-H."/>
            <person name="Kim D."/>
            <person name="Kim S."/>
            <person name="Ryu S."/>
            <person name="Song J.Y."/>
            <person name="Lee S.K."/>
        </authorList>
    </citation>
    <scope>NUCLEOTIDE SEQUENCE [LARGE SCALE GENOMIC DNA]</scope>
    <source>
        <tissue evidence="2">Muscle</tissue>
    </source>
</reference>
<proteinExistence type="predicted"/>